<dbReference type="Proteomes" id="UP000326179">
    <property type="component" value="Chromosome"/>
</dbReference>
<keyword evidence="2" id="KW-0808">Transferase</keyword>
<dbReference type="PANTHER" id="PTHR36973:SF4">
    <property type="entry name" value="NODULATION PROTEIN"/>
    <property type="match status" value="1"/>
</dbReference>
<evidence type="ECO:0000313" key="2">
    <source>
        <dbReference type="EMBL" id="QFZ75221.1"/>
    </source>
</evidence>
<dbReference type="InterPro" id="IPR006342">
    <property type="entry name" value="FkbM_mtfrase"/>
</dbReference>
<accession>A0A5Q0LE61</accession>
<dbReference type="InterPro" id="IPR053188">
    <property type="entry name" value="FkbM_Methyltransferase"/>
</dbReference>
<evidence type="ECO:0000313" key="3">
    <source>
        <dbReference type="Proteomes" id="UP000326179"/>
    </source>
</evidence>
<dbReference type="Pfam" id="PF05050">
    <property type="entry name" value="Methyltransf_21"/>
    <property type="match status" value="1"/>
</dbReference>
<keyword evidence="2" id="KW-0489">Methyltransferase</keyword>
<keyword evidence="3" id="KW-1185">Reference proteome</keyword>
<dbReference type="Gene3D" id="3.40.50.150">
    <property type="entry name" value="Vaccinia Virus protein VP39"/>
    <property type="match status" value="1"/>
</dbReference>
<dbReference type="AlphaFoldDB" id="A0A5Q0LE61"/>
<dbReference type="KEGG" id="sfy:GFH48_19845"/>
<reference evidence="2 3" key="1">
    <citation type="submission" date="2019-10" db="EMBL/GenBank/DDBJ databases">
        <title>A novel species.</title>
        <authorList>
            <person name="Gao J."/>
        </authorList>
    </citation>
    <scope>NUCLEOTIDE SEQUENCE [LARGE SCALE GENOMIC DNA]</scope>
    <source>
        <strain evidence="2 3">QMT-28</strain>
    </source>
</reference>
<protein>
    <submittedName>
        <fullName evidence="2">FkbM family methyltransferase</fullName>
    </submittedName>
</protein>
<gene>
    <name evidence="2" type="ORF">GFH48_19845</name>
</gene>
<feature type="domain" description="Methyltransferase FkbM" evidence="1">
    <location>
        <begin position="134"/>
        <end position="303"/>
    </location>
</feature>
<dbReference type="SUPFAM" id="SSF53335">
    <property type="entry name" value="S-adenosyl-L-methionine-dependent methyltransferases"/>
    <property type="match status" value="1"/>
</dbReference>
<dbReference type="GO" id="GO:0008171">
    <property type="term" value="F:O-methyltransferase activity"/>
    <property type="evidence" value="ECO:0007669"/>
    <property type="project" value="TreeGrafter"/>
</dbReference>
<dbReference type="EMBL" id="CP045643">
    <property type="protein sequence ID" value="QFZ75221.1"/>
    <property type="molecule type" value="Genomic_DNA"/>
</dbReference>
<proteinExistence type="predicted"/>
<name>A0A5Q0LE61_9ACTN</name>
<dbReference type="PANTHER" id="PTHR36973">
    <property type="entry name" value="SLL1456 PROTEIN-RELATED"/>
    <property type="match status" value="1"/>
</dbReference>
<dbReference type="RefSeq" id="WP_153289492.1">
    <property type="nucleotide sequence ID" value="NZ_CP045643.1"/>
</dbReference>
<dbReference type="InterPro" id="IPR029063">
    <property type="entry name" value="SAM-dependent_MTases_sf"/>
</dbReference>
<evidence type="ECO:0000259" key="1">
    <source>
        <dbReference type="Pfam" id="PF05050"/>
    </source>
</evidence>
<sequence length="338" mass="37408">MPTLYRRMLGLLPRIGVQVLDLGSGAAVVYRRGSRTRVPVGRAADLVARGAGRYEVTPVGPEKKADMWVVAREPSAQGDAWGSVPFGESGGRLLVDETASAADERRFQIAAAEYLCTQHVTALLEKYRVNCVFDVGANAGQYGRRLRRLGYTGRIVSFEPTADAFEKLERVAKKDDDWQVFNVGLGREDSAQSIHVGWNTMNSLLPPSDYGKDRYLRFAKTRTEDIEIRRLDGMLEKALDGITDPRPYLKMDTQGYDLEVFAGAGERIADFVGMQSEVAALRLYEGSPRMREAIATYEEAGFEISGMYPVTREESTGRVVEFDCVMVRADAVPQTATA</sequence>
<dbReference type="NCBIfam" id="TIGR01444">
    <property type="entry name" value="fkbM_fam"/>
    <property type="match status" value="1"/>
</dbReference>
<organism evidence="2 3">
    <name type="scientific">Streptomyces fagopyri</name>
    <dbReference type="NCBI Taxonomy" id="2662397"/>
    <lineage>
        <taxon>Bacteria</taxon>
        <taxon>Bacillati</taxon>
        <taxon>Actinomycetota</taxon>
        <taxon>Actinomycetes</taxon>
        <taxon>Kitasatosporales</taxon>
        <taxon>Streptomycetaceae</taxon>
        <taxon>Streptomyces</taxon>
    </lineage>
</organism>
<dbReference type="GO" id="GO:0032259">
    <property type="term" value="P:methylation"/>
    <property type="evidence" value="ECO:0007669"/>
    <property type="project" value="UniProtKB-KW"/>
</dbReference>